<gene>
    <name evidence="2" type="ORF">R6Y96_03835</name>
</gene>
<dbReference type="Proteomes" id="UP001305652">
    <property type="component" value="Chromosome"/>
</dbReference>
<accession>A0AAX4FWQ1</accession>
<dbReference type="KEGG" id="mrc:R6Y96_03835"/>
<dbReference type="EMBL" id="CP137642">
    <property type="protein sequence ID" value="WOX58378.1"/>
    <property type="molecule type" value="Genomic_DNA"/>
</dbReference>
<dbReference type="Gene3D" id="3.40.630.90">
    <property type="match status" value="1"/>
</dbReference>
<reference evidence="2 3" key="1">
    <citation type="submission" date="2023-10" db="EMBL/GenBank/DDBJ databases">
        <title>The complete genome sequence of Methanoculleus receptaculi DSM 18860.</title>
        <authorList>
            <person name="Lai S.-J."/>
            <person name="You Y.-T."/>
            <person name="Chen S.-C."/>
        </authorList>
    </citation>
    <scope>NUCLEOTIDE SEQUENCE [LARGE SCALE GENOMIC DNA]</scope>
    <source>
        <strain evidence="2 3">DSM 18860</strain>
    </source>
</reference>
<dbReference type="Pfam" id="PF18014">
    <property type="entry name" value="Acetyltransf_18"/>
    <property type="match status" value="1"/>
</dbReference>
<name>A0AAX4FWQ1_9EURY</name>
<organism evidence="2 3">
    <name type="scientific">Methanoculleus receptaculi</name>
    <dbReference type="NCBI Taxonomy" id="394967"/>
    <lineage>
        <taxon>Archaea</taxon>
        <taxon>Methanobacteriati</taxon>
        <taxon>Methanobacteriota</taxon>
        <taxon>Stenosarchaea group</taxon>
        <taxon>Methanomicrobia</taxon>
        <taxon>Methanomicrobiales</taxon>
        <taxon>Methanomicrobiaceae</taxon>
        <taxon>Methanoculleus</taxon>
    </lineage>
</organism>
<evidence type="ECO:0000259" key="1">
    <source>
        <dbReference type="Pfam" id="PF18014"/>
    </source>
</evidence>
<evidence type="ECO:0000313" key="2">
    <source>
        <dbReference type="EMBL" id="WOX58378.1"/>
    </source>
</evidence>
<dbReference type="RefSeq" id="WP_318622198.1">
    <property type="nucleotide sequence ID" value="NZ_CP137642.1"/>
</dbReference>
<dbReference type="InterPro" id="IPR041496">
    <property type="entry name" value="YitH/HolE_GNAT"/>
</dbReference>
<protein>
    <recommendedName>
        <fullName evidence="1">YitH/HolE acetyltransferase (GNAT) domain-containing protein</fullName>
    </recommendedName>
</protein>
<dbReference type="AlphaFoldDB" id="A0AAX4FWQ1"/>
<keyword evidence="3" id="KW-1185">Reference proteome</keyword>
<sequence>MSRDRFLVRRMGREEVEIAVDWAEQEGWNPGIHGAEEIFLTLSAQVPGEAIYLDTPEPNAEAVALSRRHGMVAVFETARI</sequence>
<evidence type="ECO:0000313" key="3">
    <source>
        <dbReference type="Proteomes" id="UP001305652"/>
    </source>
</evidence>
<dbReference type="GeneID" id="85732258"/>
<proteinExistence type="predicted"/>
<feature type="domain" description="YitH/HolE acetyltransferase (GNAT)" evidence="1">
    <location>
        <begin position="34"/>
        <end position="79"/>
    </location>
</feature>